<dbReference type="OrthoDB" id="14603at2759"/>
<keyword evidence="5" id="KW-0999">Mitochondrion inner membrane</keyword>
<sequence>MAASPNLDVEQALLDFEEAQEKKKSSLKLFGKSISDIPCFREAFLYGIVGGLGVGIASFLFTSRVGRSLDFTVYSYAAITAGTWCYCRYEKAHRHLELLRFKHEMKTRALTEGVTDTDRLRSVQTDSTSEEGSVIILPAPRTTS</sequence>
<keyword evidence="4 9" id="KW-0812">Transmembrane</keyword>
<name>A0A1D1V715_RAMVA</name>
<dbReference type="EMBL" id="BDGG01000004">
    <property type="protein sequence ID" value="GAU97491.1"/>
    <property type="molecule type" value="Genomic_DNA"/>
</dbReference>
<comment type="caution">
    <text evidence="10">The sequence shown here is derived from an EMBL/GenBank/DDBJ whole genome shotgun (WGS) entry which is preliminary data.</text>
</comment>
<evidence type="ECO:0000313" key="11">
    <source>
        <dbReference type="Proteomes" id="UP000186922"/>
    </source>
</evidence>
<feature type="transmembrane region" description="Helical" evidence="9">
    <location>
        <begin position="43"/>
        <end position="61"/>
    </location>
</feature>
<keyword evidence="7" id="KW-0496">Mitochondrion</keyword>
<evidence type="ECO:0000256" key="5">
    <source>
        <dbReference type="ARBA" id="ARBA00022792"/>
    </source>
</evidence>
<reference evidence="10 11" key="1">
    <citation type="journal article" date="2016" name="Nat. Commun.">
        <title>Extremotolerant tardigrade genome and improved radiotolerance of human cultured cells by tardigrade-unique protein.</title>
        <authorList>
            <person name="Hashimoto T."/>
            <person name="Horikawa D.D."/>
            <person name="Saito Y."/>
            <person name="Kuwahara H."/>
            <person name="Kozuka-Hata H."/>
            <person name="Shin-I T."/>
            <person name="Minakuchi Y."/>
            <person name="Ohishi K."/>
            <person name="Motoyama A."/>
            <person name="Aizu T."/>
            <person name="Enomoto A."/>
            <person name="Kondo K."/>
            <person name="Tanaka S."/>
            <person name="Hara Y."/>
            <person name="Koshikawa S."/>
            <person name="Sagara H."/>
            <person name="Miura T."/>
            <person name="Yokobori S."/>
            <person name="Miyagawa K."/>
            <person name="Suzuki Y."/>
            <person name="Kubo T."/>
            <person name="Oyama M."/>
            <person name="Kohara Y."/>
            <person name="Fujiyama A."/>
            <person name="Arakawa K."/>
            <person name="Katayama T."/>
            <person name="Toyoda A."/>
            <person name="Kunieda T."/>
        </authorList>
    </citation>
    <scope>NUCLEOTIDE SEQUENCE [LARGE SCALE GENOMIC DNA]</scope>
    <source>
        <strain evidence="10 11">YOKOZUNA-1</strain>
    </source>
</reference>
<proteinExistence type="inferred from homology"/>
<keyword evidence="6 9" id="KW-1133">Transmembrane helix</keyword>
<protein>
    <recommendedName>
        <fullName evidence="3">Cytochrome c oxidase assembly protein COX20, mitochondrial</fullName>
    </recommendedName>
</protein>
<dbReference type="AlphaFoldDB" id="A0A1D1V715"/>
<dbReference type="Pfam" id="PF12597">
    <property type="entry name" value="Cox20"/>
    <property type="match status" value="1"/>
</dbReference>
<dbReference type="PANTHER" id="PTHR31586">
    <property type="entry name" value="CYTOCHROME C OXIDASE PROTEIN 20"/>
    <property type="match status" value="1"/>
</dbReference>
<keyword evidence="8 9" id="KW-0472">Membrane</keyword>
<comment type="subcellular location">
    <subcellularLocation>
        <location evidence="1">Mitochondrion inner membrane</location>
    </subcellularLocation>
</comment>
<evidence type="ECO:0000256" key="7">
    <source>
        <dbReference type="ARBA" id="ARBA00023128"/>
    </source>
</evidence>
<dbReference type="GO" id="GO:0033617">
    <property type="term" value="P:mitochondrial respiratory chain complex IV assembly"/>
    <property type="evidence" value="ECO:0007669"/>
    <property type="project" value="InterPro"/>
</dbReference>
<keyword evidence="11" id="KW-1185">Reference proteome</keyword>
<dbReference type="Proteomes" id="UP000186922">
    <property type="component" value="Unassembled WGS sequence"/>
</dbReference>
<accession>A0A1D1V715</accession>
<dbReference type="PANTHER" id="PTHR31586:SF1">
    <property type="entry name" value="CYTOCHROME C OXIDASE ASSEMBLY PROTEIN COX20, MITOCHONDRIAL"/>
    <property type="match status" value="1"/>
</dbReference>
<evidence type="ECO:0000256" key="9">
    <source>
        <dbReference type="SAM" id="Phobius"/>
    </source>
</evidence>
<evidence type="ECO:0000256" key="2">
    <source>
        <dbReference type="ARBA" id="ARBA00009575"/>
    </source>
</evidence>
<evidence type="ECO:0000256" key="3">
    <source>
        <dbReference type="ARBA" id="ARBA00017689"/>
    </source>
</evidence>
<evidence type="ECO:0000256" key="8">
    <source>
        <dbReference type="ARBA" id="ARBA00023136"/>
    </source>
</evidence>
<dbReference type="InterPro" id="IPR022533">
    <property type="entry name" value="Cox20"/>
</dbReference>
<comment type="similarity">
    <text evidence="2">Belongs to the COX20 family.</text>
</comment>
<evidence type="ECO:0000313" key="10">
    <source>
        <dbReference type="EMBL" id="GAU97491.1"/>
    </source>
</evidence>
<dbReference type="GO" id="GO:0005743">
    <property type="term" value="C:mitochondrial inner membrane"/>
    <property type="evidence" value="ECO:0007669"/>
    <property type="project" value="UniProtKB-SubCell"/>
</dbReference>
<organism evidence="10 11">
    <name type="scientific">Ramazzottius varieornatus</name>
    <name type="common">Water bear</name>
    <name type="synonym">Tardigrade</name>
    <dbReference type="NCBI Taxonomy" id="947166"/>
    <lineage>
        <taxon>Eukaryota</taxon>
        <taxon>Metazoa</taxon>
        <taxon>Ecdysozoa</taxon>
        <taxon>Tardigrada</taxon>
        <taxon>Eutardigrada</taxon>
        <taxon>Parachela</taxon>
        <taxon>Hypsibioidea</taxon>
        <taxon>Ramazzottiidae</taxon>
        <taxon>Ramazzottius</taxon>
    </lineage>
</organism>
<evidence type="ECO:0000256" key="4">
    <source>
        <dbReference type="ARBA" id="ARBA00022692"/>
    </source>
</evidence>
<dbReference type="PRINTS" id="PR02049">
    <property type="entry name" value="PROTEINF36A"/>
</dbReference>
<gene>
    <name evidence="10" type="primary">RvY_08775-1</name>
    <name evidence="10" type="synonym">RvY_08775.1</name>
    <name evidence="10" type="ORF">RvY_08775</name>
</gene>
<evidence type="ECO:0000256" key="1">
    <source>
        <dbReference type="ARBA" id="ARBA00004273"/>
    </source>
</evidence>
<evidence type="ECO:0000256" key="6">
    <source>
        <dbReference type="ARBA" id="ARBA00022989"/>
    </source>
</evidence>